<sequence>MVNCLKVFLLVLLSPIPTAPTLFLLSFFMLMVLEHQPCPYCSLLIMMLFQSTCSFYGSGDDHTGCGPTTCWMNPRSLLDFRSQLNGVIYRDNVTDFVSLGLIPDAIIRNSDDDFANN</sequence>
<dbReference type="Pfam" id="PF06726">
    <property type="entry name" value="BC10"/>
    <property type="match status" value="1"/>
</dbReference>
<evidence type="ECO:0000256" key="5">
    <source>
        <dbReference type="SAM" id="Phobius"/>
    </source>
</evidence>
<keyword evidence="2 5" id="KW-0812">Transmembrane</keyword>
<evidence type="ECO:0000256" key="1">
    <source>
        <dbReference type="ARBA" id="ARBA00004370"/>
    </source>
</evidence>
<evidence type="ECO:0000256" key="3">
    <source>
        <dbReference type="ARBA" id="ARBA00022989"/>
    </source>
</evidence>
<dbReference type="AlphaFoldDB" id="A0AAD5T4M7"/>
<reference evidence="6" key="1">
    <citation type="submission" date="2020-05" db="EMBL/GenBank/DDBJ databases">
        <title>Phylogenomic resolution of chytrid fungi.</title>
        <authorList>
            <person name="Stajich J.E."/>
            <person name="Amses K."/>
            <person name="Simmons R."/>
            <person name="Seto K."/>
            <person name="Myers J."/>
            <person name="Bonds A."/>
            <person name="Quandt C.A."/>
            <person name="Barry K."/>
            <person name="Liu P."/>
            <person name="Grigoriev I."/>
            <person name="Longcore J.E."/>
            <person name="James T.Y."/>
        </authorList>
    </citation>
    <scope>NUCLEOTIDE SEQUENCE</scope>
    <source>
        <strain evidence="6">JEL0513</strain>
    </source>
</reference>
<keyword evidence="3 5" id="KW-1133">Transmembrane helix</keyword>
<dbReference type="EMBL" id="JADGJH010000421">
    <property type="protein sequence ID" value="KAJ3129449.1"/>
    <property type="molecule type" value="Genomic_DNA"/>
</dbReference>
<keyword evidence="7" id="KW-1185">Reference proteome</keyword>
<dbReference type="InterPro" id="IPR009598">
    <property type="entry name" value="BCALP"/>
</dbReference>
<evidence type="ECO:0000256" key="2">
    <source>
        <dbReference type="ARBA" id="ARBA00022692"/>
    </source>
</evidence>
<proteinExistence type="predicted"/>
<protein>
    <submittedName>
        <fullName evidence="6">Uncharacterized protein</fullName>
    </submittedName>
</protein>
<evidence type="ECO:0000256" key="4">
    <source>
        <dbReference type="ARBA" id="ARBA00023136"/>
    </source>
</evidence>
<name>A0AAD5T4M7_9FUNG</name>
<dbReference type="PANTHER" id="PTHR13259">
    <property type="entry name" value="BLADDER CANCER 10 KD PROTEIN HOMOLOG"/>
    <property type="match status" value="1"/>
</dbReference>
<comment type="caution">
    <text evidence="6">The sequence shown here is derived from an EMBL/GenBank/DDBJ whole genome shotgun (WGS) entry which is preliminary data.</text>
</comment>
<evidence type="ECO:0000313" key="6">
    <source>
        <dbReference type="EMBL" id="KAJ3129449.1"/>
    </source>
</evidence>
<evidence type="ECO:0000313" key="7">
    <source>
        <dbReference type="Proteomes" id="UP001211907"/>
    </source>
</evidence>
<dbReference type="PANTHER" id="PTHR13259:SF1">
    <property type="entry name" value="BLADDER CANCER-ASSOCIATED PROTEIN"/>
    <property type="match status" value="1"/>
</dbReference>
<feature type="transmembrane region" description="Helical" evidence="5">
    <location>
        <begin position="7"/>
        <end position="33"/>
    </location>
</feature>
<comment type="subcellular location">
    <subcellularLocation>
        <location evidence="1">Membrane</location>
    </subcellularLocation>
</comment>
<dbReference type="Proteomes" id="UP001211907">
    <property type="component" value="Unassembled WGS sequence"/>
</dbReference>
<dbReference type="SMART" id="SM01396">
    <property type="entry name" value="BC10"/>
    <property type="match status" value="1"/>
</dbReference>
<organism evidence="6 7">
    <name type="scientific">Physocladia obscura</name>
    <dbReference type="NCBI Taxonomy" id="109957"/>
    <lineage>
        <taxon>Eukaryota</taxon>
        <taxon>Fungi</taxon>
        <taxon>Fungi incertae sedis</taxon>
        <taxon>Chytridiomycota</taxon>
        <taxon>Chytridiomycota incertae sedis</taxon>
        <taxon>Chytridiomycetes</taxon>
        <taxon>Chytridiales</taxon>
        <taxon>Chytriomycetaceae</taxon>
        <taxon>Physocladia</taxon>
    </lineage>
</organism>
<dbReference type="GO" id="GO:0016020">
    <property type="term" value="C:membrane"/>
    <property type="evidence" value="ECO:0007669"/>
    <property type="project" value="UniProtKB-SubCell"/>
</dbReference>
<gene>
    <name evidence="6" type="ORF">HK100_008596</name>
</gene>
<keyword evidence="4 5" id="KW-0472">Membrane</keyword>
<accession>A0AAD5T4M7</accession>